<organism evidence="2 3">
    <name type="scientific">Fragilariopsis cylindrus CCMP1102</name>
    <dbReference type="NCBI Taxonomy" id="635003"/>
    <lineage>
        <taxon>Eukaryota</taxon>
        <taxon>Sar</taxon>
        <taxon>Stramenopiles</taxon>
        <taxon>Ochrophyta</taxon>
        <taxon>Bacillariophyta</taxon>
        <taxon>Bacillariophyceae</taxon>
        <taxon>Bacillariophycidae</taxon>
        <taxon>Bacillariales</taxon>
        <taxon>Bacillariaceae</taxon>
        <taxon>Fragilariopsis</taxon>
    </lineage>
</organism>
<dbReference type="OrthoDB" id="26525at2759"/>
<evidence type="ECO:0000256" key="1">
    <source>
        <dbReference type="SAM" id="MobiDB-lite"/>
    </source>
</evidence>
<dbReference type="Gene3D" id="1.10.238.10">
    <property type="entry name" value="EF-hand"/>
    <property type="match status" value="1"/>
</dbReference>
<feature type="compositionally biased region" description="Low complexity" evidence="1">
    <location>
        <begin position="184"/>
        <end position="199"/>
    </location>
</feature>
<dbReference type="KEGG" id="fcy:FRACYDRAFT_255226"/>
<dbReference type="Proteomes" id="UP000095751">
    <property type="component" value="Unassembled WGS sequence"/>
</dbReference>
<keyword evidence="3" id="KW-1185">Reference proteome</keyword>
<accession>A0A1E7EL73</accession>
<dbReference type="InterPro" id="IPR011992">
    <property type="entry name" value="EF-hand-dom_pair"/>
</dbReference>
<proteinExistence type="predicted"/>
<dbReference type="EMBL" id="KV784415">
    <property type="protein sequence ID" value="OEU06303.1"/>
    <property type="molecule type" value="Genomic_DNA"/>
</dbReference>
<dbReference type="SUPFAM" id="SSF47473">
    <property type="entry name" value="EF-hand"/>
    <property type="match status" value="1"/>
</dbReference>
<protein>
    <submittedName>
        <fullName evidence="2">Uncharacterized protein</fullName>
    </submittedName>
</protein>
<dbReference type="InParanoid" id="A0A1E7EL73"/>
<dbReference type="AlphaFoldDB" id="A0A1E7EL73"/>
<gene>
    <name evidence="2" type="ORF">FRACYDRAFT_255226</name>
</gene>
<reference evidence="2 3" key="1">
    <citation type="submission" date="2016-09" db="EMBL/GenBank/DDBJ databases">
        <title>Extensive genetic diversity and differential bi-allelic expression allows diatom success in the polar Southern Ocean.</title>
        <authorList>
            <consortium name="DOE Joint Genome Institute"/>
            <person name="Mock T."/>
            <person name="Otillar R.P."/>
            <person name="Strauss J."/>
            <person name="Dupont C."/>
            <person name="Frickenhaus S."/>
            <person name="Maumus F."/>
            <person name="Mcmullan M."/>
            <person name="Sanges R."/>
            <person name="Schmutz J."/>
            <person name="Toseland A."/>
            <person name="Valas R."/>
            <person name="Veluchamy A."/>
            <person name="Ward B.J."/>
            <person name="Allen A."/>
            <person name="Barry K."/>
            <person name="Falciatore A."/>
            <person name="Ferrante M."/>
            <person name="Fortunato A.E."/>
            <person name="Gloeckner G."/>
            <person name="Gruber A."/>
            <person name="Hipkin R."/>
            <person name="Janech M."/>
            <person name="Kroth P."/>
            <person name="Leese F."/>
            <person name="Lindquist E."/>
            <person name="Lyon B.R."/>
            <person name="Martin J."/>
            <person name="Mayer C."/>
            <person name="Parker M."/>
            <person name="Quesneville H."/>
            <person name="Raymond J."/>
            <person name="Uhlig C."/>
            <person name="Valentin K.U."/>
            <person name="Worden A.Z."/>
            <person name="Armbrust E.V."/>
            <person name="Bowler C."/>
            <person name="Green B."/>
            <person name="Moulton V."/>
            <person name="Van Oosterhout C."/>
            <person name="Grigoriev I."/>
        </authorList>
    </citation>
    <scope>NUCLEOTIDE SEQUENCE [LARGE SCALE GENOMIC DNA]</scope>
    <source>
        <strain evidence="2 3">CCMP1102</strain>
    </source>
</reference>
<sequence>MVTFSLDDSSGNDVDADRYDIEESFGALDVHKTGRLGFDLAYTLLLGLGYLGNYKKKNDFTPEILKQLMKQIEENDGLLIDGRSNNNNNDEGIELGIKLETLLTIVATHPALQKKSSDNFNFAQIGFELIDHDRKGYVNASDVQRLSNDVGNNIDNNKEVATKISMDEAKAMIETTNDMFAAKNNNNDDGNNNGNGNNNHRLNSVVFQKLFTSPFP</sequence>
<evidence type="ECO:0000313" key="2">
    <source>
        <dbReference type="EMBL" id="OEU06303.1"/>
    </source>
</evidence>
<feature type="region of interest" description="Disordered" evidence="1">
    <location>
        <begin position="181"/>
        <end position="203"/>
    </location>
</feature>
<name>A0A1E7EL73_9STRA</name>
<evidence type="ECO:0000313" key="3">
    <source>
        <dbReference type="Proteomes" id="UP000095751"/>
    </source>
</evidence>